<evidence type="ECO:0000313" key="5">
    <source>
        <dbReference type="Proteomes" id="UP001470230"/>
    </source>
</evidence>
<gene>
    <name evidence="3" type="ORF">M9Y10_016238</name>
    <name evidence="4" type="ORF">M9Y10_020256</name>
</gene>
<reference evidence="4 5" key="1">
    <citation type="submission" date="2024-04" db="EMBL/GenBank/DDBJ databases">
        <title>Tritrichomonas musculus Genome.</title>
        <authorList>
            <person name="Alves-Ferreira E."/>
            <person name="Grigg M."/>
            <person name="Lorenzi H."/>
            <person name="Galac M."/>
        </authorList>
    </citation>
    <scope>NUCLEOTIDE SEQUENCE [LARGE SCALE GENOMIC DNA]</scope>
    <source>
        <strain evidence="4 5">EAF2021</strain>
    </source>
</reference>
<dbReference type="Proteomes" id="UP001470230">
    <property type="component" value="Unassembled WGS sequence"/>
</dbReference>
<dbReference type="PANTHER" id="PTHR12634:SF8">
    <property type="entry name" value="FIERY MOUNTAIN, ISOFORM D"/>
    <property type="match status" value="1"/>
</dbReference>
<keyword evidence="2" id="KW-0131">Cell cycle</keyword>
<protein>
    <submittedName>
        <fullName evidence="4">Uncharacterized protein</fullName>
    </submittedName>
</protein>
<evidence type="ECO:0000313" key="4">
    <source>
        <dbReference type="EMBL" id="KAK8846250.1"/>
    </source>
</evidence>
<accession>A0ABR2HFQ9</accession>
<comment type="caution">
    <text evidence="4">The sequence shown here is derived from an EMBL/GenBank/DDBJ whole genome shotgun (WGS) entry which is preliminary data.</text>
</comment>
<organism evidence="4 5">
    <name type="scientific">Tritrichomonas musculus</name>
    <dbReference type="NCBI Taxonomy" id="1915356"/>
    <lineage>
        <taxon>Eukaryota</taxon>
        <taxon>Metamonada</taxon>
        <taxon>Parabasalia</taxon>
        <taxon>Tritrichomonadida</taxon>
        <taxon>Tritrichomonadidae</taxon>
        <taxon>Tritrichomonas</taxon>
    </lineage>
</organism>
<dbReference type="EMBL" id="JAPFFF010000029">
    <property type="protein sequence ID" value="KAK8846250.1"/>
    <property type="molecule type" value="Genomic_DNA"/>
</dbReference>
<comment type="similarity">
    <text evidence="1">Belongs to the SAPS family.</text>
</comment>
<dbReference type="PANTHER" id="PTHR12634">
    <property type="entry name" value="SIT4 YEAST -ASSOCIATING PROTEIN-RELATED"/>
    <property type="match status" value="1"/>
</dbReference>
<keyword evidence="5" id="KW-1185">Reference proteome</keyword>
<sequence>MSFRSLNSCTNISVMLDSQTCSLVDLLKESNIQTALKKRIPNLAEYLADNAGQLVDIALGTEKTNTNIQFMCFSIIVTQVKSLTSLLLSSDSFLQHLNDFISNNKDIDENGATGFARIFKFIINQTNGEILNRWPERTELFQKIINHMGHIAIHYLLDDITSDARKTVVTFLEDCNATTVLLSNVSNDFRKTKKLYLYLTNLISVIEIDSPLLSLFENTDKMNEIFDLALSTNNAQLSSQIFIFLDRLAEQIDYDTDEESSNQELENQDPLVDSVIQLGKNRINQICEFLNNDSPFLGNKENAMRLLRTLLLHSDSISENVFEYGEKLFNLLFENPAHSILHASFLSFFDTLSTDPEKCLKFIKSSNIKNRIIEAFEKRDQTNASYWGILFDLCIKIEELSPSKDEDDWQKFKESVIDKTQSIINNGYGGKLPAESDASDFEDLVFPLGRSQMQGSE</sequence>
<evidence type="ECO:0000256" key="2">
    <source>
        <dbReference type="ARBA" id="ARBA00023306"/>
    </source>
</evidence>
<evidence type="ECO:0000313" key="3">
    <source>
        <dbReference type="EMBL" id="KAK8835267.1"/>
    </source>
</evidence>
<dbReference type="EMBL" id="JAPFFF010000198">
    <property type="protein sequence ID" value="KAK8835267.1"/>
    <property type="molecule type" value="Genomic_DNA"/>
</dbReference>
<evidence type="ECO:0000256" key="1">
    <source>
        <dbReference type="ARBA" id="ARBA00006180"/>
    </source>
</evidence>
<proteinExistence type="inferred from homology"/>
<dbReference type="InterPro" id="IPR007587">
    <property type="entry name" value="SAPS"/>
</dbReference>
<name>A0ABR2HFQ9_9EUKA</name>